<dbReference type="GO" id="GO:0005737">
    <property type="term" value="C:cytoplasm"/>
    <property type="evidence" value="ECO:0007669"/>
    <property type="project" value="TreeGrafter"/>
</dbReference>
<accession>A0A8H6KZV5</accession>
<protein>
    <submittedName>
        <fullName evidence="2">Uncharacterized protein</fullName>
    </submittedName>
</protein>
<dbReference type="Proteomes" id="UP000593566">
    <property type="component" value="Unassembled WGS sequence"/>
</dbReference>
<feature type="compositionally biased region" description="Basic and acidic residues" evidence="1">
    <location>
        <begin position="45"/>
        <end position="59"/>
    </location>
</feature>
<evidence type="ECO:0000313" key="2">
    <source>
        <dbReference type="EMBL" id="KAF6230311.1"/>
    </source>
</evidence>
<dbReference type="GeneID" id="59333058"/>
<feature type="compositionally biased region" description="Polar residues" evidence="1">
    <location>
        <begin position="571"/>
        <end position="580"/>
    </location>
</feature>
<dbReference type="RefSeq" id="XP_037157568.1">
    <property type="nucleotide sequence ID" value="XM_037295567.1"/>
</dbReference>
<feature type="region of interest" description="Disordered" evidence="1">
    <location>
        <begin position="903"/>
        <end position="962"/>
    </location>
</feature>
<gene>
    <name evidence="2" type="ORF">HO133_004651</name>
</gene>
<keyword evidence="3" id="KW-1185">Reference proteome</keyword>
<feature type="compositionally biased region" description="Polar residues" evidence="1">
    <location>
        <begin position="588"/>
        <end position="608"/>
    </location>
</feature>
<evidence type="ECO:0000256" key="1">
    <source>
        <dbReference type="SAM" id="MobiDB-lite"/>
    </source>
</evidence>
<dbReference type="PANTHER" id="PTHR13268">
    <property type="entry name" value="BREAST CARCINOMA AMPLIFIED SEQUENCE 3"/>
    <property type="match status" value="1"/>
</dbReference>
<dbReference type="AlphaFoldDB" id="A0A8H6KZV5"/>
<feature type="compositionally biased region" description="Polar residues" evidence="1">
    <location>
        <begin position="186"/>
        <end position="202"/>
    </location>
</feature>
<feature type="compositionally biased region" description="Polar residues" evidence="1">
    <location>
        <begin position="935"/>
        <end position="949"/>
    </location>
</feature>
<sequence>MPPSSDQASSQQQPAVEIGSFYQEEASRRVSPIRKGQGKSRKKHEASGENAERSHRDLPQELTSPPSILSQLRHSMSPPLPPPVSNGVSSPRLEAWDASAPTRSSDIPAQNTTEWAQNIPFGRSPPHDFSNGVRRTGSPPEYRPPLDPELRGGFSHTSPPTSPRAAYRKPIQRTNEYQSFGDYAGSSPSNRRPPSMHSQNSHFPPPPHHQQAHYYAAPEIDLGHPEPAPEDGVPGEGFCCVFDSLLSSGHEVSGNTENVLLVGFDHGLNIYHIGRKRFDLVGRLDGLRGSVVGAKILHSQCVSDRPLQPLIAVIVHGPYIISSAPSRPGTSHAVEEEFEPSMSEMQALQAAAITHYQTTVEIYSLRKGQHLGTLFRSPKVEIKGGRLHSTMPHPVGDLSIQAKGRFLVISSGISGEVFIFERILHGNSETLPSFRCLGKVWTRIGSRKTRSVSTSSSESGPARLHDALAAGTRRSSAIILSLSNRWLAVAPPSSSAQVTLHGEAEPDGPSHKAPGVSSHAPAAEPQISCDLDTPEGGGLLNKAARDIAQGFLKTAQWVGLEGKQAWSNYWSKPSEQSQQGPAAPPSTPDLSALSNQQSFPPTHAQDSPVNRAKNRPALVSIFDLEKLSKSQHSKAASILQPLATFSLPTGCSLLSFSPNGLHLLTASAKGDVEHVWDLMRMVHGEAARAGDPDASPKGPSVRQVAKITRMTEARIVDVVWTEPKGERLAIITDRGTVHINELPPSAFQWPPPRRILRSSISASASSATGAKNDDSARPVSAGASNGFSSAFGMFTGKTQPLIDAVRGRRPSVGSGFSGFGGMALTAGIGAKSGRAVAAGFNRSVGAAAAGTVNTIRHLGENRLALPSSQSAVAPGCVRWLSGKGLGRIAVTGGGLVRIYSIRQSSNSQARQRRPSVFGDRPVEFSLPKEPAATQHVMSKQLPNSRSSPEPSTPHGSFWHPQPALPVLSNSKLETHPLSYAELDTSLAYQPFHTDRRVNLYIYSDEVTSAVSTISQGTSTWVFGEPVPATKISVGPTGHEDDDPGLGQATPSRMENVISMKGNAEEGQQIVVTTRRKRSTKDEGTVAGTEDEIFEDDCEFLDFVEERV</sequence>
<feature type="region of interest" description="Disordered" evidence="1">
    <location>
        <begin position="497"/>
        <end position="534"/>
    </location>
</feature>
<organism evidence="2 3">
    <name type="scientific">Letharia lupina</name>
    <dbReference type="NCBI Taxonomy" id="560253"/>
    <lineage>
        <taxon>Eukaryota</taxon>
        <taxon>Fungi</taxon>
        <taxon>Dikarya</taxon>
        <taxon>Ascomycota</taxon>
        <taxon>Pezizomycotina</taxon>
        <taxon>Lecanoromycetes</taxon>
        <taxon>OSLEUM clade</taxon>
        <taxon>Lecanoromycetidae</taxon>
        <taxon>Lecanorales</taxon>
        <taxon>Lecanorineae</taxon>
        <taxon>Parmeliaceae</taxon>
        <taxon>Letharia</taxon>
    </lineage>
</organism>
<dbReference type="PANTHER" id="PTHR13268:SF0">
    <property type="entry name" value="BCAS3 MICROTUBULE ASSOCIATED CELL MIGRATION FACTOR"/>
    <property type="match status" value="1"/>
</dbReference>
<dbReference type="GO" id="GO:0042594">
    <property type="term" value="P:response to starvation"/>
    <property type="evidence" value="ECO:0007669"/>
    <property type="project" value="TreeGrafter"/>
</dbReference>
<name>A0A8H6KZV5_9LECA</name>
<feature type="compositionally biased region" description="Low complexity" evidence="1">
    <location>
        <begin position="1"/>
        <end position="15"/>
    </location>
</feature>
<feature type="compositionally biased region" description="Polar residues" evidence="1">
    <location>
        <begin position="101"/>
        <end position="116"/>
    </location>
</feature>
<dbReference type="SUPFAM" id="SSF50978">
    <property type="entry name" value="WD40 repeat-like"/>
    <property type="match status" value="1"/>
</dbReference>
<dbReference type="InterPro" id="IPR045142">
    <property type="entry name" value="BCAS3-like"/>
</dbReference>
<feature type="compositionally biased region" description="Polar residues" evidence="1">
    <location>
        <begin position="61"/>
        <end position="74"/>
    </location>
</feature>
<dbReference type="GO" id="GO:0006914">
    <property type="term" value="P:autophagy"/>
    <property type="evidence" value="ECO:0007669"/>
    <property type="project" value="InterPro"/>
</dbReference>
<comment type="caution">
    <text evidence="2">The sequence shown here is derived from an EMBL/GenBank/DDBJ whole genome shotgun (WGS) entry which is preliminary data.</text>
</comment>
<proteinExistence type="predicted"/>
<feature type="region of interest" description="Disordered" evidence="1">
    <location>
        <begin position="571"/>
        <end position="612"/>
    </location>
</feature>
<feature type="region of interest" description="Disordered" evidence="1">
    <location>
        <begin position="1"/>
        <end position="211"/>
    </location>
</feature>
<dbReference type="EMBL" id="JACCJB010000002">
    <property type="protein sequence ID" value="KAF6230311.1"/>
    <property type="molecule type" value="Genomic_DNA"/>
</dbReference>
<reference evidence="2 3" key="1">
    <citation type="journal article" date="2020" name="Genomics">
        <title>Complete, high-quality genomes from long-read metagenomic sequencing of two wolf lichen thalli reveals enigmatic genome architecture.</title>
        <authorList>
            <person name="McKenzie S.K."/>
            <person name="Walston R.F."/>
            <person name="Allen J.L."/>
        </authorList>
    </citation>
    <scope>NUCLEOTIDE SEQUENCE [LARGE SCALE GENOMIC DNA]</scope>
    <source>
        <strain evidence="2">WasteWater1</strain>
    </source>
</reference>
<evidence type="ECO:0000313" key="3">
    <source>
        <dbReference type="Proteomes" id="UP000593566"/>
    </source>
</evidence>
<dbReference type="InterPro" id="IPR036322">
    <property type="entry name" value="WD40_repeat_dom_sf"/>
</dbReference>